<feature type="coiled-coil region" evidence="2">
    <location>
        <begin position="130"/>
        <end position="217"/>
    </location>
</feature>
<feature type="compositionally biased region" description="Acidic residues" evidence="3">
    <location>
        <begin position="493"/>
        <end position="502"/>
    </location>
</feature>
<reference evidence="5 6" key="1">
    <citation type="submission" date="2024-06" db="EMBL/GenBank/DDBJ databases">
        <authorList>
            <person name="Kraege A."/>
            <person name="Thomma B."/>
        </authorList>
    </citation>
    <scope>NUCLEOTIDE SEQUENCE [LARGE SCALE GENOMIC DNA]</scope>
</reference>
<organism evidence="5 6">
    <name type="scientific">Coccomyxa viridis</name>
    <dbReference type="NCBI Taxonomy" id="1274662"/>
    <lineage>
        <taxon>Eukaryota</taxon>
        <taxon>Viridiplantae</taxon>
        <taxon>Chlorophyta</taxon>
        <taxon>core chlorophytes</taxon>
        <taxon>Trebouxiophyceae</taxon>
        <taxon>Trebouxiophyceae incertae sedis</taxon>
        <taxon>Coccomyxaceae</taxon>
        <taxon>Coccomyxa</taxon>
    </lineage>
</organism>
<dbReference type="InterPro" id="IPR001841">
    <property type="entry name" value="Znf_RING"/>
</dbReference>
<dbReference type="PROSITE" id="PS50089">
    <property type="entry name" value="ZF_RING_2"/>
    <property type="match status" value="1"/>
</dbReference>
<evidence type="ECO:0000313" key="5">
    <source>
        <dbReference type="EMBL" id="CAL5227768.1"/>
    </source>
</evidence>
<proteinExistence type="predicted"/>
<evidence type="ECO:0000256" key="3">
    <source>
        <dbReference type="SAM" id="MobiDB-lite"/>
    </source>
</evidence>
<dbReference type="SUPFAM" id="SSF57850">
    <property type="entry name" value="RING/U-box"/>
    <property type="match status" value="1"/>
</dbReference>
<dbReference type="InterPro" id="IPR013083">
    <property type="entry name" value="Znf_RING/FYVE/PHD"/>
</dbReference>
<dbReference type="Proteomes" id="UP001497392">
    <property type="component" value="Unassembled WGS sequence"/>
</dbReference>
<keyword evidence="2" id="KW-0175">Coiled coil</keyword>
<feature type="compositionally biased region" description="Polar residues" evidence="3">
    <location>
        <begin position="438"/>
        <end position="452"/>
    </location>
</feature>
<feature type="region of interest" description="Disordered" evidence="3">
    <location>
        <begin position="827"/>
        <end position="856"/>
    </location>
</feature>
<keyword evidence="1" id="KW-0863">Zinc-finger</keyword>
<name>A0ABP1GC69_9CHLO</name>
<feature type="region of interest" description="Disordered" evidence="3">
    <location>
        <begin position="438"/>
        <end position="502"/>
    </location>
</feature>
<feature type="region of interest" description="Disordered" evidence="3">
    <location>
        <begin position="531"/>
        <end position="578"/>
    </location>
</feature>
<evidence type="ECO:0000313" key="6">
    <source>
        <dbReference type="Proteomes" id="UP001497392"/>
    </source>
</evidence>
<feature type="region of interest" description="Disordered" evidence="3">
    <location>
        <begin position="720"/>
        <end position="762"/>
    </location>
</feature>
<dbReference type="Gene3D" id="3.30.40.10">
    <property type="entry name" value="Zinc/RING finger domain, C3HC4 (zinc finger)"/>
    <property type="match status" value="1"/>
</dbReference>
<feature type="compositionally biased region" description="Basic and acidic residues" evidence="3">
    <location>
        <begin position="479"/>
        <end position="488"/>
    </location>
</feature>
<accession>A0ABP1GC69</accession>
<sequence length="856" mass="92825">MAIQTSVKCGICHETAHEEESLTWSVLLTCGHVFHSHCLEQALQCRLPSVCPFCREPPQMWKDTKTKGKGIVHRPIFLPLDCQAYCGSPDAHTPGAHTPSSRPRISAEDFRSQFQKACTRPCCIWFPVQAEELRGELSELRAELREVNASLEEAENELDEAQIAQRKAEAAQEEQQQSFEDAKAVLKEEVATKQRELQRLRQEKHDLKAQCEANMSSLRSQKVREEKAKLDCQHRLAQQDLLLRKDLDAAGLSELYRKLSAASQEGGRSLDAAHADAMNMRNKQYQKLHGDYQKLSADFAAKRQLASSQAAQLLQLQGEVGRLTKRLQAQTELQLETPSRLYGGSMLKPARSSGIPYDTPPDELTPMRLACSPSPAVPALQKSNAQSAGAPSRVTGEARPQPEGMVVLDGTEAADDNAASATAFAQQLLASKARAQVQPSISSQHKPVQQTFEAGEQPVSHSRHCLGQGLQHEAQMRGSRGDTDESRKTGSQSDDDLEAVVIGDSDDDLELLDRDEERRLLSKFDDTAVDMEALPDVSPPLSPQRDTRSAQEDSSRGKENVAMHTSADPLPRSSAHPECAQQEALFRKHGGGGEYSWRPRSAQQGRKQLRRLYGPNSMPDHQLSFDATAGGNMSDEEPDFLTSDLMDAGHSREARKDILVSKQDSLGFDSVSADDVSHVEELTGSVGAVRSSIPSQDTGQRASAALKKPTQAAWHVLGSLRPDQDSNDSWGCSLPRSSGQTGSASPSTSQHRSCGQAVLPPSSRYASDVGHIGLTAGSGSFVGGKLPNAGGGTYVRSGADGRGGTLKLLAPDIRPKLKRQAPLSFGGRTSAKVAGGNKKGRSNAAHGTLPVTAYFR</sequence>
<dbReference type="Pfam" id="PF13639">
    <property type="entry name" value="zf-RING_2"/>
    <property type="match status" value="1"/>
</dbReference>
<evidence type="ECO:0000256" key="2">
    <source>
        <dbReference type="SAM" id="Coils"/>
    </source>
</evidence>
<keyword evidence="1" id="KW-0862">Zinc</keyword>
<feature type="domain" description="RING-type" evidence="4">
    <location>
        <begin position="9"/>
        <end position="55"/>
    </location>
</feature>
<protein>
    <submittedName>
        <fullName evidence="5">G10788 protein</fullName>
    </submittedName>
</protein>
<keyword evidence="6" id="KW-1185">Reference proteome</keyword>
<feature type="compositionally biased region" description="Polar residues" evidence="3">
    <location>
        <begin position="727"/>
        <end position="753"/>
    </location>
</feature>
<evidence type="ECO:0000259" key="4">
    <source>
        <dbReference type="PROSITE" id="PS50089"/>
    </source>
</evidence>
<dbReference type="CDD" id="cd16448">
    <property type="entry name" value="RING-H2"/>
    <property type="match status" value="1"/>
</dbReference>
<keyword evidence="1" id="KW-0479">Metal-binding</keyword>
<evidence type="ECO:0000256" key="1">
    <source>
        <dbReference type="PROSITE-ProRule" id="PRU00175"/>
    </source>
</evidence>
<dbReference type="SMART" id="SM00184">
    <property type="entry name" value="RING"/>
    <property type="match status" value="1"/>
</dbReference>
<comment type="caution">
    <text evidence="5">The sequence shown here is derived from an EMBL/GenBank/DDBJ whole genome shotgun (WGS) entry which is preliminary data.</text>
</comment>
<gene>
    <name evidence="5" type="primary">g10788</name>
    <name evidence="5" type="ORF">VP750_LOCUS9674</name>
</gene>
<feature type="region of interest" description="Disordered" evidence="3">
    <location>
        <begin position="369"/>
        <end position="402"/>
    </location>
</feature>
<dbReference type="EMBL" id="CAXHTA020000017">
    <property type="protein sequence ID" value="CAL5227768.1"/>
    <property type="molecule type" value="Genomic_DNA"/>
</dbReference>
<feature type="compositionally biased region" description="Basic and acidic residues" evidence="3">
    <location>
        <begin position="545"/>
        <end position="561"/>
    </location>
</feature>